<keyword evidence="3" id="KW-0119">Carbohydrate metabolism</keyword>
<reference evidence="5" key="1">
    <citation type="submission" date="2023-06" db="EMBL/GenBank/DDBJ databases">
        <title>Genome-scale phylogeny and comparative genomics of the fungal order Sordariales.</title>
        <authorList>
            <consortium name="Lawrence Berkeley National Laboratory"/>
            <person name="Hensen N."/>
            <person name="Bonometti L."/>
            <person name="Westerberg I."/>
            <person name="Brannstrom I.O."/>
            <person name="Guillou S."/>
            <person name="Cros-Aarteil S."/>
            <person name="Calhoun S."/>
            <person name="Haridas S."/>
            <person name="Kuo A."/>
            <person name="Mondo S."/>
            <person name="Pangilinan J."/>
            <person name="Riley R."/>
            <person name="Labutti K."/>
            <person name="Andreopoulos B."/>
            <person name="Lipzen A."/>
            <person name="Chen C."/>
            <person name="Yanf M."/>
            <person name="Daum C."/>
            <person name="Ng V."/>
            <person name="Clum A."/>
            <person name="Steindorff A."/>
            <person name="Ohm R."/>
            <person name="Martin F."/>
            <person name="Silar P."/>
            <person name="Natvig D."/>
            <person name="Lalanne C."/>
            <person name="Gautier V."/>
            <person name="Ament-Velasquez S.L."/>
            <person name="Kruys A."/>
            <person name="Hutchinson M.I."/>
            <person name="Powell A.J."/>
            <person name="Barry K."/>
            <person name="Miller A.N."/>
            <person name="Grigoriev I.V."/>
            <person name="Debuchy R."/>
            <person name="Gladieux P."/>
            <person name="Thoren M.H."/>
            <person name="Johannesson H."/>
        </authorList>
    </citation>
    <scope>NUCLEOTIDE SEQUENCE</scope>
    <source>
        <strain evidence="5">PSN4</strain>
    </source>
</reference>
<proteinExistence type="predicted"/>
<keyword evidence="6" id="KW-1185">Reference proteome</keyword>
<evidence type="ECO:0008006" key="7">
    <source>
        <dbReference type="Google" id="ProtNLM"/>
    </source>
</evidence>
<evidence type="ECO:0000313" key="5">
    <source>
        <dbReference type="EMBL" id="KAK1751325.1"/>
    </source>
</evidence>
<feature type="signal peptide" evidence="4">
    <location>
        <begin position="1"/>
        <end position="20"/>
    </location>
</feature>
<dbReference type="Proteomes" id="UP001239445">
    <property type="component" value="Unassembled WGS sequence"/>
</dbReference>
<name>A0AAJ0B440_9PEZI</name>
<protein>
    <recommendedName>
        <fullName evidence="7">Alternative oxidase</fullName>
    </recommendedName>
</protein>
<feature type="chain" id="PRO_5042490111" description="Alternative oxidase" evidence="4">
    <location>
        <begin position="21"/>
        <end position="438"/>
    </location>
</feature>
<keyword evidence="2" id="KW-0294">Fucose metabolism</keyword>
<sequence length="438" mass="50025">MVRQRTLLLISLLCLATLWSCRLPKMCLYSQCREDVTAPSPQSVDLSRADSPFISWPLERVCRETTTWHPGVTFVCDNNSGGIGNIRNYILTCLRYAIEAGVTAIVLPEIRTRADDNLASIMNPHRPFTYFFDEAHFRRALRISCPQITIYSTTDDIPHAPVPFKAEEFTPRNLGSRGGCDRRDLNRHTDRFGKQFVSLLERTATEYHLPAPSTEHPRIFRFTWGVQWDIPVFRDGPEFVATFGGILKFRDDILDLGRRVTKHMRGLAGKHASSSFAGMHLRTENDALSAWPRYENQSRAYLSRAADMGFRVAYLATGNRTEADKLAGSARAEYGGMEVVTKHQVLKNYKEDLEVLEALTWDQQALVDFVALLESDYFFGVSPSSFSMNVALKRHLKTGGLYTRPWKIGGDGDGYSWLVGRYEKYWDDWLFMYDSLWP</sequence>
<dbReference type="Gene3D" id="3.40.50.11350">
    <property type="match status" value="1"/>
</dbReference>
<dbReference type="GO" id="GO:0016740">
    <property type="term" value="F:transferase activity"/>
    <property type="evidence" value="ECO:0007669"/>
    <property type="project" value="UniProtKB-KW"/>
</dbReference>
<dbReference type="AlphaFoldDB" id="A0AAJ0B440"/>
<dbReference type="CDD" id="cd11296">
    <property type="entry name" value="O-FucT_like"/>
    <property type="match status" value="1"/>
</dbReference>
<keyword evidence="1" id="KW-0808">Transferase</keyword>
<evidence type="ECO:0000256" key="4">
    <source>
        <dbReference type="SAM" id="SignalP"/>
    </source>
</evidence>
<evidence type="ECO:0000256" key="2">
    <source>
        <dbReference type="ARBA" id="ARBA00023253"/>
    </source>
</evidence>
<evidence type="ECO:0000256" key="3">
    <source>
        <dbReference type="ARBA" id="ARBA00023277"/>
    </source>
</evidence>
<gene>
    <name evidence="5" type="ORF">QBC47DRAFT_417258</name>
</gene>
<dbReference type="Pfam" id="PF10250">
    <property type="entry name" value="O-FucT"/>
    <property type="match status" value="1"/>
</dbReference>
<dbReference type="GO" id="GO:0006004">
    <property type="term" value="P:fucose metabolic process"/>
    <property type="evidence" value="ECO:0007669"/>
    <property type="project" value="UniProtKB-KW"/>
</dbReference>
<dbReference type="InterPro" id="IPR019378">
    <property type="entry name" value="GDP-Fuc_O-FucTrfase"/>
</dbReference>
<accession>A0AAJ0B440</accession>
<keyword evidence="4" id="KW-0732">Signal</keyword>
<evidence type="ECO:0000313" key="6">
    <source>
        <dbReference type="Proteomes" id="UP001239445"/>
    </source>
</evidence>
<comment type="caution">
    <text evidence="5">The sequence shown here is derived from an EMBL/GenBank/DDBJ whole genome shotgun (WGS) entry which is preliminary data.</text>
</comment>
<dbReference type="EMBL" id="MU839842">
    <property type="protein sequence ID" value="KAK1751325.1"/>
    <property type="molecule type" value="Genomic_DNA"/>
</dbReference>
<evidence type="ECO:0000256" key="1">
    <source>
        <dbReference type="ARBA" id="ARBA00022679"/>
    </source>
</evidence>
<organism evidence="5 6">
    <name type="scientific">Echria macrotheca</name>
    <dbReference type="NCBI Taxonomy" id="438768"/>
    <lineage>
        <taxon>Eukaryota</taxon>
        <taxon>Fungi</taxon>
        <taxon>Dikarya</taxon>
        <taxon>Ascomycota</taxon>
        <taxon>Pezizomycotina</taxon>
        <taxon>Sordariomycetes</taxon>
        <taxon>Sordariomycetidae</taxon>
        <taxon>Sordariales</taxon>
        <taxon>Schizotheciaceae</taxon>
        <taxon>Echria</taxon>
    </lineage>
</organism>